<organism evidence="2 3">
    <name type="scientific">Acrocarpospora macrocephala</name>
    <dbReference type="NCBI Taxonomy" id="150177"/>
    <lineage>
        <taxon>Bacteria</taxon>
        <taxon>Bacillati</taxon>
        <taxon>Actinomycetota</taxon>
        <taxon>Actinomycetes</taxon>
        <taxon>Streptosporangiales</taxon>
        <taxon>Streptosporangiaceae</taxon>
        <taxon>Acrocarpospora</taxon>
    </lineage>
</organism>
<dbReference type="AlphaFoldDB" id="A0A5M3WRK6"/>
<evidence type="ECO:0000256" key="1">
    <source>
        <dbReference type="SAM" id="MobiDB-lite"/>
    </source>
</evidence>
<dbReference type="Gene3D" id="2.130.10.10">
    <property type="entry name" value="YVTN repeat-like/Quinoprotein amine dehydrogenase"/>
    <property type="match status" value="1"/>
</dbReference>
<gene>
    <name evidence="2" type="ORF">Amac_047330</name>
</gene>
<accession>A0A5M3WRK6</accession>
<dbReference type="InterPro" id="IPR015943">
    <property type="entry name" value="WD40/YVTN_repeat-like_dom_sf"/>
</dbReference>
<sequence length="545" mass="56034">MNDIIDRLRDATRATGATIDSVRPLELGASRTRTWLVPVAAATAVTAAIAGGSMFVAGGGLNSAASAPVPPKFLVDARDGIVVRTVDGGVETDRYDDLGKEEWFTTVQAAQDNRLFYVASSKRLCGSNLYRLLLDENGKILEFGTVPSVPPEGNRVSGLAVSGDGTKLAYALQPCAPGQVAGLVVADTATGESRTWKSPDGFGVTDLSMSADGSHVAFRPGPPAALAIAEPPVVVATPVPSADIVLPLPSGSALPLPEPAVTITLLPGEATSTTLPPPDARPTATITVIPSGNPADAMVTTIPTPNPADAMATAVPTPNPADTMATVVPTPNPTITVTAIPTPSAGVNQGSGSPPPSELPTPKPMTPYPTDGSVTVRSMPSGMSSCRFVTLPQTSAQWMCSEPGNIKVLDTNAPGDNLDQARTISLPDSYEGLSGGLFGVLLSPDGSRLLGMMGFNAVEVVDGTVKRKEGISGIVAFSAEDGHAEEVLYRTTQTGFAQLLDLDGTGENLLIQQGSKIGAVTDGVYRPLTTGEPDPVPQFAAELAW</sequence>
<reference evidence="2 3" key="1">
    <citation type="submission" date="2019-10" db="EMBL/GenBank/DDBJ databases">
        <title>Whole genome shotgun sequence of Acrocarpospora macrocephala NBRC 16266.</title>
        <authorList>
            <person name="Ichikawa N."/>
            <person name="Kimura A."/>
            <person name="Kitahashi Y."/>
            <person name="Komaki H."/>
            <person name="Oguchi A."/>
        </authorList>
    </citation>
    <scope>NUCLEOTIDE SEQUENCE [LARGE SCALE GENOMIC DNA]</scope>
    <source>
        <strain evidence="2 3">NBRC 16266</strain>
    </source>
</reference>
<proteinExistence type="predicted"/>
<dbReference type="OrthoDB" id="3509274at2"/>
<dbReference type="SUPFAM" id="SSF82171">
    <property type="entry name" value="DPP6 N-terminal domain-like"/>
    <property type="match status" value="1"/>
</dbReference>
<name>A0A5M3WRK6_9ACTN</name>
<feature type="region of interest" description="Disordered" evidence="1">
    <location>
        <begin position="343"/>
        <end position="364"/>
    </location>
</feature>
<dbReference type="Proteomes" id="UP000331127">
    <property type="component" value="Unassembled WGS sequence"/>
</dbReference>
<protein>
    <submittedName>
        <fullName evidence="2">Uncharacterized protein</fullName>
    </submittedName>
</protein>
<keyword evidence="3" id="KW-1185">Reference proteome</keyword>
<evidence type="ECO:0000313" key="3">
    <source>
        <dbReference type="Proteomes" id="UP000331127"/>
    </source>
</evidence>
<dbReference type="EMBL" id="BLAE01000027">
    <property type="protein sequence ID" value="GES11136.1"/>
    <property type="molecule type" value="Genomic_DNA"/>
</dbReference>
<dbReference type="RefSeq" id="WP_155356523.1">
    <property type="nucleotide sequence ID" value="NZ_BAAAHL010000018.1"/>
</dbReference>
<feature type="compositionally biased region" description="Pro residues" evidence="1">
    <location>
        <begin position="353"/>
        <end position="364"/>
    </location>
</feature>
<comment type="caution">
    <text evidence="2">The sequence shown here is derived from an EMBL/GenBank/DDBJ whole genome shotgun (WGS) entry which is preliminary data.</text>
</comment>
<evidence type="ECO:0000313" key="2">
    <source>
        <dbReference type="EMBL" id="GES11136.1"/>
    </source>
</evidence>